<proteinExistence type="inferred from homology"/>
<dbReference type="GO" id="GO:0043571">
    <property type="term" value="P:maintenance of CRISPR repeat elements"/>
    <property type="evidence" value="ECO:0007669"/>
    <property type="project" value="InterPro"/>
</dbReference>
<evidence type="ECO:0000256" key="1">
    <source>
        <dbReference type="ARBA" id="ARBA00010891"/>
    </source>
</evidence>
<dbReference type="EMBL" id="NBVN01000019">
    <property type="protein sequence ID" value="PUA31181.1"/>
    <property type="molecule type" value="Genomic_DNA"/>
</dbReference>
<dbReference type="Gene3D" id="3.30.70.3120">
    <property type="match status" value="1"/>
</dbReference>
<dbReference type="Proteomes" id="UP000244093">
    <property type="component" value="Unassembled WGS sequence"/>
</dbReference>
<comment type="function">
    <text evidence="3">CRISPR (clustered regularly interspaced short palindromic repeat) is an adaptive immune system that provides protection against mobile genetic elements (viruses, transposable elements and conjugative plasmids). CRISPR clusters contain spacers, sequences complementary to antecedent mobile elements, and target invading nucleic acids. CRISPR clusters are transcribed and processed into CRISPR RNA (crRNA).</text>
</comment>
<comment type="caution">
    <text evidence="4">The sequence shown here is derived from an EMBL/GenBank/DDBJ whole genome shotgun (WGS) entry which is preliminary data.</text>
</comment>
<gene>
    <name evidence="4" type="ORF">B7O98_09680</name>
</gene>
<dbReference type="InterPro" id="IPR013422">
    <property type="entry name" value="CRISPR-assoc_prot_Cas5_N"/>
</dbReference>
<protein>
    <submittedName>
        <fullName evidence="4">Type I-A CRISPR-associated protein Cas5</fullName>
    </submittedName>
</protein>
<keyword evidence="2" id="KW-0051">Antiviral defense</keyword>
<evidence type="ECO:0000313" key="4">
    <source>
        <dbReference type="EMBL" id="PUA31181.1"/>
    </source>
</evidence>
<accession>A0A2R7Y0W6</accession>
<dbReference type="NCBIfam" id="TIGR01874">
    <property type="entry name" value="cas_cas5a"/>
    <property type="match status" value="1"/>
</dbReference>
<name>A0A2R7Y0W6_9CREN</name>
<dbReference type="NCBIfam" id="TIGR02593">
    <property type="entry name" value="CRISPR_cas5"/>
    <property type="match status" value="1"/>
</dbReference>
<evidence type="ECO:0000313" key="5">
    <source>
        <dbReference type="Proteomes" id="UP000244093"/>
    </source>
</evidence>
<reference evidence="4 5" key="1">
    <citation type="journal article" date="2018" name="Syst. Appl. Microbiol.">
        <title>A new symbiotic nanoarchaeote (Candidatus Nanoclepta minutus) and its host (Zestosphaera tikiterensis gen. nov., sp. nov.) from a New Zealand hot spring.</title>
        <authorList>
            <person name="St John E."/>
            <person name="Liu Y."/>
            <person name="Podar M."/>
            <person name="Stott M.B."/>
            <person name="Meneghin J."/>
            <person name="Chen Z."/>
            <person name="Lagutin K."/>
            <person name="Mitchell K."/>
            <person name="Reysenbach A.L."/>
        </authorList>
    </citation>
    <scope>NUCLEOTIDE SEQUENCE [LARGE SCALE GENOMIC DNA]</scope>
    <source>
        <strain evidence="4">NZ3</strain>
    </source>
</reference>
<dbReference type="InterPro" id="IPR010153">
    <property type="entry name" value="CRISPR-assoc_prot_Cas5a-typ"/>
</dbReference>
<organism evidence="4 5">
    <name type="scientific">Zestosphaera tikiterensis</name>
    <dbReference type="NCBI Taxonomy" id="1973259"/>
    <lineage>
        <taxon>Archaea</taxon>
        <taxon>Thermoproteota</taxon>
        <taxon>Thermoprotei</taxon>
        <taxon>Desulfurococcales</taxon>
        <taxon>Desulfurococcaceae</taxon>
        <taxon>Zestosphaera</taxon>
    </lineage>
</organism>
<dbReference type="InterPro" id="IPR021124">
    <property type="entry name" value="CRISPR-assoc_prot_Cas5"/>
</dbReference>
<dbReference type="GO" id="GO:0051607">
    <property type="term" value="P:defense response to virus"/>
    <property type="evidence" value="ECO:0007669"/>
    <property type="project" value="UniProtKB-KW"/>
</dbReference>
<evidence type="ECO:0000256" key="2">
    <source>
        <dbReference type="ARBA" id="ARBA00023118"/>
    </source>
</evidence>
<dbReference type="InterPro" id="IPR053725">
    <property type="entry name" value="CRISPR_Cas5_sf"/>
</dbReference>
<dbReference type="Pfam" id="PF09704">
    <property type="entry name" value="Cas_Cas5d"/>
    <property type="match status" value="1"/>
</dbReference>
<dbReference type="AlphaFoldDB" id="A0A2R7Y0W6"/>
<evidence type="ECO:0000256" key="3">
    <source>
        <dbReference type="ARBA" id="ARBA00025626"/>
    </source>
</evidence>
<sequence length="280" mass="30936">MRGYLIDIEFMWGFQARIAGMSKTSSSFPYPPPSTILGAITEAYSIRKMRGEGDFLKTLNEISTHLIALSYRSLNAIPMTYQDINRVLAVGQRGGVNYPSVKDPYGSFDAPARGKTVLVSVDDSPPTLRVALIVDDLIELKPEDLWKIKRIGSKESLVSVVDVVEITPQKVGKPSANDGLTISGVNHSIPLLRGTEIQRIEGMYITEYFVNIYRKPLTEPPAKLYITSTVEPESEDIVKYIIGLPLGGEEFKAVVKLSNGLAGYKMRDEVVIGLEPSIRK</sequence>
<comment type="similarity">
    <text evidence="1">Belongs to the CRISPR-associated protein Cas5 family. Subtype I-A/Apern subfamily.</text>
</comment>